<keyword evidence="1" id="KW-1133">Transmembrane helix</keyword>
<evidence type="ECO:0008006" key="4">
    <source>
        <dbReference type="Google" id="ProtNLM"/>
    </source>
</evidence>
<feature type="transmembrane region" description="Helical" evidence="1">
    <location>
        <begin position="12"/>
        <end position="31"/>
    </location>
</feature>
<gene>
    <name evidence="2" type="ORF">EDD75_0538</name>
</gene>
<proteinExistence type="predicted"/>
<dbReference type="OrthoDB" id="1721427at2"/>
<keyword evidence="1" id="KW-0472">Membrane</keyword>
<dbReference type="RefSeq" id="WP_123927613.1">
    <property type="nucleotide sequence ID" value="NZ_RKRE01000001.1"/>
</dbReference>
<evidence type="ECO:0000256" key="1">
    <source>
        <dbReference type="SAM" id="Phobius"/>
    </source>
</evidence>
<sequence>MVRWPAFRCGRFVLLSVPAVALLGALAWFILVNRPLAAVDPQELFTRALAQTKGAKSYAYRLRTQLITPRGARCLSDLHGVRVLPDRVSVRGKIFNAPVAIVQVGGVTYIKDSFSERWLTLEGERLGEAGVFTTELDPLVLLDFTTPPTVSTAKRVRGKKETFYLVEFAPAVKNRFLNAQFRDFHYRVTIAPERCYIVSVAVGAQSKNAPTRLAVTLDLGDFNKPFRIEPPVQQQ</sequence>
<evidence type="ECO:0000313" key="3">
    <source>
        <dbReference type="Proteomes" id="UP000282654"/>
    </source>
</evidence>
<keyword evidence="1" id="KW-0812">Transmembrane</keyword>
<dbReference type="Proteomes" id="UP000282654">
    <property type="component" value="Unassembled WGS sequence"/>
</dbReference>
<dbReference type="Gene3D" id="2.50.20.20">
    <property type="match status" value="1"/>
</dbReference>
<dbReference type="AlphaFoldDB" id="A0A3N5BJ42"/>
<keyword evidence="3" id="KW-1185">Reference proteome</keyword>
<name>A0A3N5BJ42_9THEO</name>
<reference evidence="2 3" key="1">
    <citation type="submission" date="2018-11" db="EMBL/GenBank/DDBJ databases">
        <title>Genomic Encyclopedia of Type Strains, Phase IV (KMG-IV): sequencing the most valuable type-strain genomes for metagenomic binning, comparative biology and taxonomic classification.</title>
        <authorList>
            <person name="Goeker M."/>
        </authorList>
    </citation>
    <scope>NUCLEOTIDE SEQUENCE [LARGE SCALE GENOMIC DNA]</scope>
    <source>
        <strain evidence="2 3">DSM 102936</strain>
    </source>
</reference>
<comment type="caution">
    <text evidence="2">The sequence shown here is derived from an EMBL/GenBank/DDBJ whole genome shotgun (WGS) entry which is preliminary data.</text>
</comment>
<evidence type="ECO:0000313" key="2">
    <source>
        <dbReference type="EMBL" id="RPF49718.1"/>
    </source>
</evidence>
<organism evidence="2 3">
    <name type="scientific">Thermodesulfitimonas autotrophica</name>
    <dbReference type="NCBI Taxonomy" id="1894989"/>
    <lineage>
        <taxon>Bacteria</taxon>
        <taxon>Bacillati</taxon>
        <taxon>Bacillota</taxon>
        <taxon>Clostridia</taxon>
        <taxon>Thermoanaerobacterales</taxon>
        <taxon>Thermoanaerobacteraceae</taxon>
        <taxon>Thermodesulfitimonas</taxon>
    </lineage>
</organism>
<dbReference type="EMBL" id="RKRE01000001">
    <property type="protein sequence ID" value="RPF49718.1"/>
    <property type="molecule type" value="Genomic_DNA"/>
</dbReference>
<protein>
    <recommendedName>
        <fullName evidence="4">Outer membrane lipoprotein-sorting protein</fullName>
    </recommendedName>
</protein>
<accession>A0A3N5BJ42</accession>